<sequence length="86" mass="9718">MKITKKMLVRLGLSTTGVLTVATLLAACNNMSSETNYKVTSEAIADYQSKNTPISSYWMPEKFLKWSAKKDKDLLYNQSRVPLAKR</sequence>
<comment type="caution">
    <text evidence="2">The sequence shown here is derived from an EMBL/GenBank/DDBJ whole genome shotgun (WGS) entry which is preliminary data.</text>
</comment>
<evidence type="ECO:0000313" key="2">
    <source>
        <dbReference type="EMBL" id="MCW1043199.1"/>
    </source>
</evidence>
<name>A0ABT3ECN8_STRAP</name>
<feature type="chain" id="PRO_5045686313" evidence="1">
    <location>
        <begin position="27"/>
        <end position="86"/>
    </location>
</feature>
<dbReference type="PROSITE" id="PS51257">
    <property type="entry name" value="PROKAR_LIPOPROTEIN"/>
    <property type="match status" value="1"/>
</dbReference>
<reference evidence="2 3" key="1">
    <citation type="submission" date="2022-10" db="EMBL/GenBank/DDBJ databases">
        <title>Comparative genomic study of S. anginosus.</title>
        <authorList>
            <person name="Prasad A."/>
            <person name="Ene A."/>
            <person name="Jablonska S."/>
            <person name="Du J."/>
            <person name="Wolfe A.J."/>
            <person name="Putonti C."/>
        </authorList>
    </citation>
    <scope>NUCLEOTIDE SEQUENCE [LARGE SCALE GENOMIC DNA]</scope>
    <source>
        <strain evidence="2 3">UMB9231</strain>
    </source>
</reference>
<dbReference type="Proteomes" id="UP001526076">
    <property type="component" value="Unassembled WGS sequence"/>
</dbReference>
<keyword evidence="1" id="KW-0732">Signal</keyword>
<evidence type="ECO:0000313" key="3">
    <source>
        <dbReference type="Proteomes" id="UP001526076"/>
    </source>
</evidence>
<feature type="signal peptide" evidence="1">
    <location>
        <begin position="1"/>
        <end position="26"/>
    </location>
</feature>
<proteinExistence type="predicted"/>
<organism evidence="2 3">
    <name type="scientific">Streptococcus anginosus</name>
    <dbReference type="NCBI Taxonomy" id="1328"/>
    <lineage>
        <taxon>Bacteria</taxon>
        <taxon>Bacillati</taxon>
        <taxon>Bacillota</taxon>
        <taxon>Bacilli</taxon>
        <taxon>Lactobacillales</taxon>
        <taxon>Streptococcaceae</taxon>
        <taxon>Streptococcus</taxon>
        <taxon>Streptococcus anginosus group</taxon>
    </lineage>
</organism>
<evidence type="ECO:0000256" key="1">
    <source>
        <dbReference type="SAM" id="SignalP"/>
    </source>
</evidence>
<keyword evidence="3" id="KW-1185">Reference proteome</keyword>
<feature type="non-terminal residue" evidence="2">
    <location>
        <position position="86"/>
    </location>
</feature>
<gene>
    <name evidence="2" type="ORF">OJ597_12545</name>
</gene>
<accession>A0ABT3ECN8</accession>
<dbReference type="EMBL" id="JAPAHU010000264">
    <property type="protein sequence ID" value="MCW1043199.1"/>
    <property type="molecule type" value="Genomic_DNA"/>
</dbReference>
<protein>
    <submittedName>
        <fullName evidence="2">Mannosyl-glycoprotein endo-beta-N-acetylglucosamidase</fullName>
    </submittedName>
</protein>